<comment type="caution">
    <text evidence="4">The sequence shown here is derived from an EMBL/GenBank/DDBJ whole genome shotgun (WGS) entry which is preliminary data.</text>
</comment>
<gene>
    <name evidence="4" type="ORF">SCLTRI_LOCUS4845</name>
</gene>
<dbReference type="InterPro" id="IPR050613">
    <property type="entry name" value="Sec_Metabolite_Reg"/>
</dbReference>
<dbReference type="PANTHER" id="PTHR31001">
    <property type="entry name" value="UNCHARACTERIZED TRANSCRIPTIONAL REGULATORY PROTEIN"/>
    <property type="match status" value="1"/>
</dbReference>
<comment type="subcellular location">
    <subcellularLocation>
        <location evidence="1">Nucleus</location>
    </subcellularLocation>
</comment>
<reference evidence="4" key="1">
    <citation type="submission" date="2020-10" db="EMBL/GenBank/DDBJ databases">
        <authorList>
            <person name="Kusch S."/>
        </authorList>
    </citation>
    <scope>NUCLEOTIDE SEQUENCE</scope>
    <source>
        <strain evidence="4">SwB9</strain>
    </source>
</reference>
<organism evidence="4 5">
    <name type="scientific">Sclerotinia trifoliorum</name>
    <dbReference type="NCBI Taxonomy" id="28548"/>
    <lineage>
        <taxon>Eukaryota</taxon>
        <taxon>Fungi</taxon>
        <taxon>Dikarya</taxon>
        <taxon>Ascomycota</taxon>
        <taxon>Pezizomycotina</taxon>
        <taxon>Leotiomycetes</taxon>
        <taxon>Helotiales</taxon>
        <taxon>Sclerotiniaceae</taxon>
        <taxon>Sclerotinia</taxon>
    </lineage>
</organism>
<evidence type="ECO:0000313" key="5">
    <source>
        <dbReference type="Proteomes" id="UP000624404"/>
    </source>
</evidence>
<dbReference type="PANTHER" id="PTHR31001:SF49">
    <property type="entry name" value="ZN(II)2CYS6 TRANSCRIPTION FACTOR (EUROFUNG)"/>
    <property type="match status" value="1"/>
</dbReference>
<dbReference type="AlphaFoldDB" id="A0A8H2VVC4"/>
<keyword evidence="3" id="KW-0812">Transmembrane</keyword>
<dbReference type="OrthoDB" id="4934715at2759"/>
<keyword evidence="3" id="KW-0472">Membrane</keyword>
<protein>
    <submittedName>
        <fullName evidence="4">0cc2cebe-f27e-4d9c-9e36-3a6b7c883e84</fullName>
    </submittedName>
</protein>
<accession>A0A8H2VVC4</accession>
<evidence type="ECO:0000256" key="2">
    <source>
        <dbReference type="ARBA" id="ARBA00023242"/>
    </source>
</evidence>
<sequence length="206" mass="23456">MISQGMYDTKPPSHILDQDLDENMVVLPPITTDYERSAIGHATFKYRLVLIFRKIFDASNLVTPISYDEVMGLEKLLLDALEEIPEYFQARSIHVLNSGSISQKVRGFSIEMTYLKSRCFLHRKFLSEAESLQKHSYSVKACVDSSILILQYQNYMTNETAPDRPLHGMKWIASSLMTYDFLLAATLLCLYLGQLMATEGKPMLGL</sequence>
<name>A0A8H2VVC4_9HELO</name>
<evidence type="ECO:0000256" key="3">
    <source>
        <dbReference type="SAM" id="Phobius"/>
    </source>
</evidence>
<proteinExistence type="predicted"/>
<feature type="transmembrane region" description="Helical" evidence="3">
    <location>
        <begin position="176"/>
        <end position="197"/>
    </location>
</feature>
<keyword evidence="5" id="KW-1185">Reference proteome</keyword>
<dbReference type="EMBL" id="CAJHIA010000013">
    <property type="protein sequence ID" value="CAD6445053.1"/>
    <property type="molecule type" value="Genomic_DNA"/>
</dbReference>
<dbReference type="GO" id="GO:0005634">
    <property type="term" value="C:nucleus"/>
    <property type="evidence" value="ECO:0007669"/>
    <property type="project" value="UniProtKB-SubCell"/>
</dbReference>
<dbReference type="Proteomes" id="UP000624404">
    <property type="component" value="Unassembled WGS sequence"/>
</dbReference>
<dbReference type="CDD" id="cd12148">
    <property type="entry name" value="fungal_TF_MHR"/>
    <property type="match status" value="1"/>
</dbReference>
<keyword evidence="3" id="KW-1133">Transmembrane helix</keyword>
<evidence type="ECO:0000313" key="4">
    <source>
        <dbReference type="EMBL" id="CAD6445053.1"/>
    </source>
</evidence>
<keyword evidence="2" id="KW-0539">Nucleus</keyword>
<evidence type="ECO:0000256" key="1">
    <source>
        <dbReference type="ARBA" id="ARBA00004123"/>
    </source>
</evidence>